<evidence type="ECO:0000313" key="2">
    <source>
        <dbReference type="Proteomes" id="UP000702425"/>
    </source>
</evidence>
<reference evidence="1 2" key="1">
    <citation type="journal article" date="2020" name="Sci. Rep.">
        <title>A novel cyanobacterial geosmin producer, revising GeoA distribution and dispersion patterns in Bacteria.</title>
        <authorList>
            <person name="Churro C."/>
            <person name="Semedo-Aguiar A.P."/>
            <person name="Silva A.D."/>
            <person name="Pereira-Leal J.B."/>
            <person name="Leite R.B."/>
        </authorList>
    </citation>
    <scope>NUCLEOTIDE SEQUENCE [LARGE SCALE GENOMIC DNA]</scope>
    <source>
        <strain evidence="1 2">IPMA8</strain>
    </source>
</reference>
<organism evidence="1 2">
    <name type="scientific">Microcoleus asticus IPMA8</name>
    <dbReference type="NCBI Taxonomy" id="2563858"/>
    <lineage>
        <taxon>Bacteria</taxon>
        <taxon>Bacillati</taxon>
        <taxon>Cyanobacteriota</taxon>
        <taxon>Cyanophyceae</taxon>
        <taxon>Oscillatoriophycideae</taxon>
        <taxon>Oscillatoriales</taxon>
        <taxon>Microcoleaceae</taxon>
        <taxon>Microcoleus</taxon>
        <taxon>Microcoleus asticus</taxon>
    </lineage>
</organism>
<sequence>MEAISAILYADCDPESLKTLEDIEITVKDKVLTHVTPEIGFFLSTQLAVQKQEG</sequence>
<protein>
    <submittedName>
        <fullName evidence="1">Uncharacterized protein</fullName>
    </submittedName>
</protein>
<name>A0ABX2D9R5_9CYAN</name>
<dbReference type="EMBL" id="SRRZ01000290">
    <property type="protein sequence ID" value="NQE38640.1"/>
    <property type="molecule type" value="Genomic_DNA"/>
</dbReference>
<evidence type="ECO:0000313" key="1">
    <source>
        <dbReference type="EMBL" id="NQE38640.1"/>
    </source>
</evidence>
<keyword evidence="2" id="KW-1185">Reference proteome</keyword>
<gene>
    <name evidence="1" type="ORF">E5S67_06425</name>
</gene>
<comment type="caution">
    <text evidence="1">The sequence shown here is derived from an EMBL/GenBank/DDBJ whole genome shotgun (WGS) entry which is preliminary data.</text>
</comment>
<accession>A0ABX2D9R5</accession>
<dbReference type="Proteomes" id="UP000702425">
    <property type="component" value="Unassembled WGS sequence"/>
</dbReference>
<proteinExistence type="predicted"/>